<evidence type="ECO:0000256" key="1">
    <source>
        <dbReference type="SAM" id="MobiDB-lite"/>
    </source>
</evidence>
<proteinExistence type="predicted"/>
<accession>A0ABU7A8J2</accession>
<feature type="region of interest" description="Disordered" evidence="1">
    <location>
        <begin position="105"/>
        <end position="127"/>
    </location>
</feature>
<reference evidence="2 3" key="1">
    <citation type="submission" date="2021-07" db="EMBL/GenBank/DDBJ databases">
        <authorList>
            <person name="Palmer J.M."/>
        </authorList>
    </citation>
    <scope>NUCLEOTIDE SEQUENCE [LARGE SCALE GENOMIC DNA]</scope>
    <source>
        <strain evidence="2 3">AT_MEX2019</strain>
        <tissue evidence="2">Muscle</tissue>
    </source>
</reference>
<feature type="compositionally biased region" description="Pro residues" evidence="1">
    <location>
        <begin position="111"/>
        <end position="127"/>
    </location>
</feature>
<dbReference type="EMBL" id="JAHUTI010005114">
    <property type="protein sequence ID" value="MED6234143.1"/>
    <property type="molecule type" value="Genomic_DNA"/>
</dbReference>
<protein>
    <submittedName>
        <fullName evidence="2">Uncharacterized protein</fullName>
    </submittedName>
</protein>
<keyword evidence="3" id="KW-1185">Reference proteome</keyword>
<comment type="caution">
    <text evidence="2">The sequence shown here is derived from an EMBL/GenBank/DDBJ whole genome shotgun (WGS) entry which is preliminary data.</text>
</comment>
<sequence>MSSGFLMTEAAFLLSSRLDSLDYFSPTDLELLLTCSVVALTAEHHRMFLHIIWFSFHPVVSGSVHSQTTISPSTVSLRQFLHPFFCCSFSRSISRDSQSNYKPPFFTFRPPRSPADPPRPPCPRSEL</sequence>
<evidence type="ECO:0000313" key="3">
    <source>
        <dbReference type="Proteomes" id="UP001345963"/>
    </source>
</evidence>
<organism evidence="2 3">
    <name type="scientific">Ataeniobius toweri</name>
    <dbReference type="NCBI Taxonomy" id="208326"/>
    <lineage>
        <taxon>Eukaryota</taxon>
        <taxon>Metazoa</taxon>
        <taxon>Chordata</taxon>
        <taxon>Craniata</taxon>
        <taxon>Vertebrata</taxon>
        <taxon>Euteleostomi</taxon>
        <taxon>Actinopterygii</taxon>
        <taxon>Neopterygii</taxon>
        <taxon>Teleostei</taxon>
        <taxon>Neoteleostei</taxon>
        <taxon>Acanthomorphata</taxon>
        <taxon>Ovalentaria</taxon>
        <taxon>Atherinomorphae</taxon>
        <taxon>Cyprinodontiformes</taxon>
        <taxon>Goodeidae</taxon>
        <taxon>Ataeniobius</taxon>
    </lineage>
</organism>
<name>A0ABU7A8J2_9TELE</name>
<dbReference type="Proteomes" id="UP001345963">
    <property type="component" value="Unassembled WGS sequence"/>
</dbReference>
<evidence type="ECO:0000313" key="2">
    <source>
        <dbReference type="EMBL" id="MED6234143.1"/>
    </source>
</evidence>
<gene>
    <name evidence="2" type="ORF">ATANTOWER_023121</name>
</gene>